<evidence type="ECO:0000313" key="2">
    <source>
        <dbReference type="EMBL" id="KAF3590766.1"/>
    </source>
</evidence>
<evidence type="ECO:0000256" key="1">
    <source>
        <dbReference type="SAM" id="MobiDB-lite"/>
    </source>
</evidence>
<name>A0ABQ7E2Y2_BRACR</name>
<organism evidence="2 3">
    <name type="scientific">Brassica cretica</name>
    <name type="common">Mustard</name>
    <dbReference type="NCBI Taxonomy" id="69181"/>
    <lineage>
        <taxon>Eukaryota</taxon>
        <taxon>Viridiplantae</taxon>
        <taxon>Streptophyta</taxon>
        <taxon>Embryophyta</taxon>
        <taxon>Tracheophyta</taxon>
        <taxon>Spermatophyta</taxon>
        <taxon>Magnoliopsida</taxon>
        <taxon>eudicotyledons</taxon>
        <taxon>Gunneridae</taxon>
        <taxon>Pentapetalae</taxon>
        <taxon>rosids</taxon>
        <taxon>malvids</taxon>
        <taxon>Brassicales</taxon>
        <taxon>Brassicaceae</taxon>
        <taxon>Brassiceae</taxon>
        <taxon>Brassica</taxon>
    </lineage>
</organism>
<dbReference type="Proteomes" id="UP000266723">
    <property type="component" value="Unassembled WGS sequence"/>
</dbReference>
<keyword evidence="3" id="KW-1185">Reference proteome</keyword>
<feature type="compositionally biased region" description="Polar residues" evidence="1">
    <location>
        <begin position="547"/>
        <end position="557"/>
    </location>
</feature>
<proteinExistence type="predicted"/>
<protein>
    <submittedName>
        <fullName evidence="2">Uncharacterized protein</fullName>
    </submittedName>
</protein>
<reference evidence="2 3" key="1">
    <citation type="journal article" date="2020" name="BMC Genomics">
        <title>Intraspecific diversification of the crop wild relative Brassica cretica Lam. using demographic model selection.</title>
        <authorList>
            <person name="Kioukis A."/>
            <person name="Michalopoulou V.A."/>
            <person name="Briers L."/>
            <person name="Pirintsos S."/>
            <person name="Studholme D.J."/>
            <person name="Pavlidis P."/>
            <person name="Sarris P.F."/>
        </authorList>
    </citation>
    <scope>NUCLEOTIDE SEQUENCE [LARGE SCALE GENOMIC DNA]</scope>
    <source>
        <strain evidence="3">cv. PFS-1207/04</strain>
    </source>
</reference>
<gene>
    <name evidence="2" type="ORF">DY000_02022536</name>
</gene>
<sequence>MRIDTQRAVCRDACTPAMQQAIWTYSTGSPSSERSIPAHSRCQHWVLAKLSPIDELLEHSELGIFGHIGRSPGCDVDTTGPMPYRLDYEYCGFKETPYSLDREDSDERGHVLWLSITRRCNVAVTRRTVGCRAVTRRTVGRGRLKVPSSGLGWELSRTGSKHDGIKARRENPKSGKNPNFGIMKFFEEAGDSGNIFHQACVAAHAIGSMRADTQSLRSPSSKRSIPAHSRCQHCVLAKLSLIDKLLEHCELGIFGHIGRSPGCDVDTTGSMPHDGEDRILPIERMNTKSPGPKLECCVVLVYCVELALLCCVGGYGTLESVLAPRYGVISDRIVGYFGLSGLATRFWVEVASSMSDLTRTGLGRRVNFMTLTGLFLARHVALPDHGVGLDGQSCSCLIVDWPVGLSSPTLGVGHPSVMFLFDCWPVGRPMPRTVWECYRGGIRAWLRLCLLVPVFSTFSIIFKSKGVANALSRKSGRVQSLGRGCCTGVVGWISGVMEDFDVLPSPTLADLFAPQDFDQIIIISDDDTESDDDVLEIPSVAPPSPITIWSTGTTGETPSYDPAEDHGPSPPTPDVGMLSWSPPLEAFELPISPMSQGLPDLTYIPMTDEQYELETGWLTLFYQPMESIGDSEDDPTPYYPDMMITDDPFIQPIELPHYQPIFETGEPSSFPHAEAATMELPFPEIIYDIGEPSSFPYMETATTELPLPT</sequence>
<evidence type="ECO:0000313" key="3">
    <source>
        <dbReference type="Proteomes" id="UP000266723"/>
    </source>
</evidence>
<feature type="region of interest" description="Disordered" evidence="1">
    <location>
        <begin position="546"/>
        <end position="571"/>
    </location>
</feature>
<accession>A0ABQ7E2Y2</accession>
<comment type="caution">
    <text evidence="2">The sequence shown here is derived from an EMBL/GenBank/DDBJ whole genome shotgun (WGS) entry which is preliminary data.</text>
</comment>
<dbReference type="EMBL" id="QGKV02000299">
    <property type="protein sequence ID" value="KAF3590766.1"/>
    <property type="molecule type" value="Genomic_DNA"/>
</dbReference>